<dbReference type="Proteomes" id="UP000216991">
    <property type="component" value="Unassembled WGS sequence"/>
</dbReference>
<keyword evidence="2" id="KW-1185">Reference proteome</keyword>
<sequence>MAVLLGIAASAAAADRRAPPPPPLQSFDGETWRRVPVRPGGAVPPALPRGKVPRAGRKRCIAIDTIAAAQLFGDRALELTLKGGRRWRLYLAQECPALSFYQGFYYQQKQAGELCAGRDVIGARSGGECAIASIMPAGKAKAGRR</sequence>
<protein>
    <submittedName>
        <fullName evidence="1">Uncharacterized protein</fullName>
    </submittedName>
</protein>
<dbReference type="OrthoDB" id="7596012at2"/>
<accession>A0A255YPQ6</accession>
<dbReference type="AlphaFoldDB" id="A0A255YPQ6"/>
<reference evidence="1 2" key="1">
    <citation type="submission" date="2017-07" db="EMBL/GenBank/DDBJ databases">
        <title>Sandarakinorhabdus cyanobacteriorum sp. nov., a novel bacterium isolated from cyanobacterial aggregates in a eutrophic lake.</title>
        <authorList>
            <person name="Cai H."/>
        </authorList>
    </citation>
    <scope>NUCLEOTIDE SEQUENCE [LARGE SCALE GENOMIC DNA]</scope>
    <source>
        <strain evidence="1 2">TH057</strain>
    </source>
</reference>
<dbReference type="EMBL" id="NOXT01000089">
    <property type="protein sequence ID" value="OYQ31207.1"/>
    <property type="molecule type" value="Genomic_DNA"/>
</dbReference>
<evidence type="ECO:0000313" key="2">
    <source>
        <dbReference type="Proteomes" id="UP000216991"/>
    </source>
</evidence>
<comment type="caution">
    <text evidence="1">The sequence shown here is derived from an EMBL/GenBank/DDBJ whole genome shotgun (WGS) entry which is preliminary data.</text>
</comment>
<name>A0A255YPQ6_9SPHN</name>
<gene>
    <name evidence="1" type="ORF">CHU93_04810</name>
</gene>
<evidence type="ECO:0000313" key="1">
    <source>
        <dbReference type="EMBL" id="OYQ31207.1"/>
    </source>
</evidence>
<organism evidence="1 2">
    <name type="scientific">Sandarakinorhabdus cyanobacteriorum</name>
    <dbReference type="NCBI Taxonomy" id="1981098"/>
    <lineage>
        <taxon>Bacteria</taxon>
        <taxon>Pseudomonadati</taxon>
        <taxon>Pseudomonadota</taxon>
        <taxon>Alphaproteobacteria</taxon>
        <taxon>Sphingomonadales</taxon>
        <taxon>Sphingosinicellaceae</taxon>
        <taxon>Sandarakinorhabdus</taxon>
    </lineage>
</organism>
<dbReference type="RefSeq" id="WP_094473016.1">
    <property type="nucleotide sequence ID" value="NZ_NOXT01000089.1"/>
</dbReference>
<proteinExistence type="predicted"/>